<organism evidence="3 4">
    <name type="scientific">Ornithobacterium rhinotracheale</name>
    <dbReference type="NCBI Taxonomy" id="28251"/>
    <lineage>
        <taxon>Bacteria</taxon>
        <taxon>Pseudomonadati</taxon>
        <taxon>Bacteroidota</taxon>
        <taxon>Flavobacteriia</taxon>
        <taxon>Flavobacteriales</taxon>
        <taxon>Weeksellaceae</taxon>
        <taxon>Ornithobacterium</taxon>
    </lineage>
</organism>
<gene>
    <name evidence="3" type="ORF">EQP59_09675</name>
</gene>
<proteinExistence type="predicted"/>
<sequence>MFDEAKSSNLATNLEERFSYMTIAPYILNHLPPLALEDSLAQALDLPTDVAPSHRAVVSQGVWQGNMSMADVEELSPATQVQELRMDLENFHLSPNANLMEAVKAFQSYEANYIPVVLPENGHFVGYILQEDIFNALCEMPLFSEEGIWINLRVPTQDFSLSEITQITEVNNAKLYAAFVSHLGEESVEIALKIKPERLSEVVAAYERYGYMVSYEAGASERADEMRERYNQLIRFLNV</sequence>
<keyword evidence="1" id="KW-0129">CBS domain</keyword>
<dbReference type="PROSITE" id="PS51371">
    <property type="entry name" value="CBS"/>
    <property type="match status" value="1"/>
</dbReference>
<dbReference type="Proteomes" id="UP000287701">
    <property type="component" value="Chromosome"/>
</dbReference>
<evidence type="ECO:0000313" key="3">
    <source>
        <dbReference type="EMBL" id="QAR31588.1"/>
    </source>
</evidence>
<dbReference type="Gene3D" id="3.10.580.10">
    <property type="entry name" value="CBS-domain"/>
    <property type="match status" value="1"/>
</dbReference>
<evidence type="ECO:0000259" key="2">
    <source>
        <dbReference type="PROSITE" id="PS51371"/>
    </source>
</evidence>
<dbReference type="RefSeq" id="WP_128501993.1">
    <property type="nucleotide sequence ID" value="NZ_CP035107.1"/>
</dbReference>
<reference evidence="3 4" key="1">
    <citation type="submission" date="2019-01" db="EMBL/GenBank/DDBJ databases">
        <title>Whole Genome of Ornithobacterium rhinotracheale FARPER-174b.</title>
        <authorList>
            <person name="Tataje-Lavanda L.A."/>
            <person name="Montalvan A."/>
            <person name="Montesinos R."/>
            <person name="Zimic M."/>
            <person name="Fernandez-Sanchez M."/>
            <person name="Fernandez-Diaz M."/>
        </authorList>
    </citation>
    <scope>NUCLEOTIDE SEQUENCE [LARGE SCALE GENOMIC DNA]</scope>
    <source>
        <strain evidence="3 4">FARPER-174b</strain>
    </source>
</reference>
<dbReference type="InterPro" id="IPR046342">
    <property type="entry name" value="CBS_dom_sf"/>
</dbReference>
<dbReference type="InterPro" id="IPR000644">
    <property type="entry name" value="CBS_dom"/>
</dbReference>
<dbReference type="SUPFAM" id="SSF54631">
    <property type="entry name" value="CBS-domain pair"/>
    <property type="match status" value="1"/>
</dbReference>
<feature type="domain" description="CBS" evidence="2">
    <location>
        <begin position="86"/>
        <end position="145"/>
    </location>
</feature>
<evidence type="ECO:0000256" key="1">
    <source>
        <dbReference type="PROSITE-ProRule" id="PRU00703"/>
    </source>
</evidence>
<dbReference type="EMBL" id="CP035107">
    <property type="protein sequence ID" value="QAR31588.1"/>
    <property type="molecule type" value="Genomic_DNA"/>
</dbReference>
<evidence type="ECO:0000313" key="4">
    <source>
        <dbReference type="Proteomes" id="UP000287701"/>
    </source>
</evidence>
<accession>A0A410JU77</accession>
<dbReference type="OrthoDB" id="1523762at2"/>
<dbReference type="AlphaFoldDB" id="A0A410JU77"/>
<protein>
    <submittedName>
        <fullName evidence="3">CBS domain-containing protein</fullName>
    </submittedName>
</protein>
<dbReference type="Pfam" id="PF00571">
    <property type="entry name" value="CBS"/>
    <property type="match status" value="1"/>
</dbReference>
<name>A0A410JU77_ORNRH</name>